<evidence type="ECO:0000313" key="2">
    <source>
        <dbReference type="EMBL" id="PZQ76947.1"/>
    </source>
</evidence>
<accession>A0A2W5S2G8</accession>
<feature type="coiled-coil region" evidence="1">
    <location>
        <begin position="31"/>
        <end position="58"/>
    </location>
</feature>
<dbReference type="EMBL" id="QFPP01000035">
    <property type="protein sequence ID" value="PZQ76947.1"/>
    <property type="molecule type" value="Genomic_DNA"/>
</dbReference>
<keyword evidence="1" id="KW-0175">Coiled coil</keyword>
<reference evidence="2 3" key="1">
    <citation type="submission" date="2017-08" db="EMBL/GenBank/DDBJ databases">
        <title>Infants hospitalized years apart are colonized by the same room-sourced microbial strains.</title>
        <authorList>
            <person name="Brooks B."/>
            <person name="Olm M.R."/>
            <person name="Firek B.A."/>
            <person name="Baker R."/>
            <person name="Thomas B.C."/>
            <person name="Morowitz M.J."/>
            <person name="Banfield J.F."/>
        </authorList>
    </citation>
    <scope>NUCLEOTIDE SEQUENCE [LARGE SCALE GENOMIC DNA]</scope>
    <source>
        <strain evidence="2">S2_005_003_R2_41</strain>
    </source>
</reference>
<name>A0A2W5S2G8_VARPD</name>
<gene>
    <name evidence="2" type="ORF">DI563_05450</name>
</gene>
<evidence type="ECO:0000256" key="1">
    <source>
        <dbReference type="SAM" id="Coils"/>
    </source>
</evidence>
<organism evidence="2 3">
    <name type="scientific">Variovorax paradoxus</name>
    <dbReference type="NCBI Taxonomy" id="34073"/>
    <lineage>
        <taxon>Bacteria</taxon>
        <taxon>Pseudomonadati</taxon>
        <taxon>Pseudomonadota</taxon>
        <taxon>Betaproteobacteria</taxon>
        <taxon>Burkholderiales</taxon>
        <taxon>Comamonadaceae</taxon>
        <taxon>Variovorax</taxon>
    </lineage>
</organism>
<evidence type="ECO:0000313" key="3">
    <source>
        <dbReference type="Proteomes" id="UP000249135"/>
    </source>
</evidence>
<dbReference type="Proteomes" id="UP000249135">
    <property type="component" value="Unassembled WGS sequence"/>
</dbReference>
<proteinExistence type="predicted"/>
<comment type="caution">
    <text evidence="2">The sequence shown here is derived from an EMBL/GenBank/DDBJ whole genome shotgun (WGS) entry which is preliminary data.</text>
</comment>
<dbReference type="AlphaFoldDB" id="A0A2W5S2G8"/>
<protein>
    <submittedName>
        <fullName evidence="2">Uncharacterized protein</fullName>
    </submittedName>
</protein>
<sequence>MNTIDIIKADIAAAQAIIDKAQPLAVKLAEMQAAAAAVAGASRTLDQLRARLADAETAERIRAAAVAGWTIENIQPEAGYSGPAGRHTVTASRIVHGLYGPQPTTQRYTLSNMPVDLMAAVLADAERIPACIRALDADPEQALRKHAQHVGRGYMAS</sequence>